<proteinExistence type="predicted"/>
<dbReference type="Proteomes" id="UP000887104">
    <property type="component" value="Unassembled WGS sequence"/>
</dbReference>
<name>A0ABQ4P672_9GAMM</name>
<sequence>MNDYQDFIDNEIITIKSVANTAMVYIEVGQVIDSSEMLNIFIKGRQ</sequence>
<comment type="caution">
    <text evidence="1">The sequence shown here is derived from an EMBL/GenBank/DDBJ whole genome shotgun (WGS) entry which is preliminary data.</text>
</comment>
<accession>A0ABQ4P672</accession>
<dbReference type="EMBL" id="BPEY01000013">
    <property type="protein sequence ID" value="GIU43042.1"/>
    <property type="molecule type" value="Genomic_DNA"/>
</dbReference>
<keyword evidence="2" id="KW-1185">Reference proteome</keyword>
<evidence type="ECO:0000313" key="1">
    <source>
        <dbReference type="EMBL" id="GIU43042.1"/>
    </source>
</evidence>
<reference evidence="1" key="1">
    <citation type="submission" date="2021-05" db="EMBL/GenBank/DDBJ databases">
        <title>Molecular characterization for Shewanella algae harboring chromosomal blaOXA-55-like strains isolated from clinical and environment sample.</title>
        <authorList>
            <person name="Ohama Y."/>
            <person name="Aoki K."/>
            <person name="Harada S."/>
            <person name="Moriya K."/>
            <person name="Ishii Y."/>
            <person name="Tateda K."/>
        </authorList>
    </citation>
    <scope>NUCLEOTIDE SEQUENCE</scope>
    <source>
        <strain evidence="1">JCM 11563</strain>
    </source>
</reference>
<evidence type="ECO:0000313" key="2">
    <source>
        <dbReference type="Proteomes" id="UP000887104"/>
    </source>
</evidence>
<protein>
    <submittedName>
        <fullName evidence="1">Uncharacterized protein</fullName>
    </submittedName>
</protein>
<organism evidence="1 2">
    <name type="scientific">Shewanella sairae</name>
    <dbReference type="NCBI Taxonomy" id="190310"/>
    <lineage>
        <taxon>Bacteria</taxon>
        <taxon>Pseudomonadati</taxon>
        <taxon>Pseudomonadota</taxon>
        <taxon>Gammaproteobacteria</taxon>
        <taxon>Alteromonadales</taxon>
        <taxon>Shewanellaceae</taxon>
        <taxon>Shewanella</taxon>
    </lineage>
</organism>
<gene>
    <name evidence="1" type="ORF">TUM4438_11000</name>
</gene>